<dbReference type="Pfam" id="PF01596">
    <property type="entry name" value="Methyltransf_3"/>
    <property type="match status" value="1"/>
</dbReference>
<comment type="caution">
    <text evidence="4">The sequence shown here is derived from an EMBL/GenBank/DDBJ whole genome shotgun (WGS) entry which is preliminary data.</text>
</comment>
<proteinExistence type="predicted"/>
<keyword evidence="3" id="KW-0949">S-adenosyl-L-methionine</keyword>
<evidence type="ECO:0000256" key="1">
    <source>
        <dbReference type="ARBA" id="ARBA00022603"/>
    </source>
</evidence>
<evidence type="ECO:0000256" key="2">
    <source>
        <dbReference type="ARBA" id="ARBA00022679"/>
    </source>
</evidence>
<dbReference type="GO" id="GO:0008171">
    <property type="term" value="F:O-methyltransferase activity"/>
    <property type="evidence" value="ECO:0007669"/>
    <property type="project" value="InterPro"/>
</dbReference>
<organism evidence="4">
    <name type="scientific">uncultured bacterium</name>
    <name type="common">gcode 4</name>
    <dbReference type="NCBI Taxonomy" id="1234023"/>
    <lineage>
        <taxon>Bacteria</taxon>
        <taxon>environmental samples</taxon>
    </lineage>
</organism>
<evidence type="ECO:0000256" key="3">
    <source>
        <dbReference type="ARBA" id="ARBA00022691"/>
    </source>
</evidence>
<dbReference type="GO" id="GO:0032259">
    <property type="term" value="P:methylation"/>
    <property type="evidence" value="ECO:0007669"/>
    <property type="project" value="UniProtKB-KW"/>
</dbReference>
<dbReference type="Gene3D" id="3.40.50.150">
    <property type="entry name" value="Vaccinia Virus protein VP39"/>
    <property type="match status" value="1"/>
</dbReference>
<reference evidence="4" key="1">
    <citation type="journal article" date="2012" name="Science">
        <title>Fermentation, hydrogen, and sulfur metabolism in multiple uncultivated bacterial phyla.</title>
        <authorList>
            <person name="Wrighton K.C."/>
            <person name="Thomas B.C."/>
            <person name="Sharon I."/>
            <person name="Miller C.S."/>
            <person name="Castelle C.J."/>
            <person name="VerBerkmoes N.C."/>
            <person name="Wilkins M.J."/>
            <person name="Hettich R.L."/>
            <person name="Lipton M.S."/>
            <person name="Williams K.H."/>
            <person name="Long P.E."/>
            <person name="Banfield J.F."/>
        </authorList>
    </citation>
    <scope>NUCLEOTIDE SEQUENCE [LARGE SCALE GENOMIC DNA]</scope>
</reference>
<gene>
    <name evidence="4" type="ORF">ACD_3C00206G0004</name>
</gene>
<keyword evidence="2 4" id="KW-0808">Transferase</keyword>
<dbReference type="PANTHER" id="PTHR43836">
    <property type="entry name" value="CATECHOL O-METHYLTRANSFERASE 1-RELATED"/>
    <property type="match status" value="1"/>
</dbReference>
<dbReference type="AlphaFoldDB" id="K2FZV9"/>
<sequence>MNPKIKQVLKELREFGLANEVPNITDENAEFLMNLVKEGNVKNMLEIWTANWYSAICFGSVLSEQGGHITSIEFSILSHNQAIENVANAGLEEYTTLIHWQALDIIPTLEDDSFDFIFIDGMKRRSKDFLELSWPKAKNGATIVIDDVIKFKEKMVGLYEYLEENGIKYDVLKIDADDGIMVIKK</sequence>
<dbReference type="EMBL" id="AMFJ01000480">
    <property type="protein sequence ID" value="EKE27442.1"/>
    <property type="molecule type" value="Genomic_DNA"/>
</dbReference>
<keyword evidence="1 4" id="KW-0489">Methyltransferase</keyword>
<evidence type="ECO:0000313" key="4">
    <source>
        <dbReference type="EMBL" id="EKE27442.1"/>
    </source>
</evidence>
<dbReference type="SUPFAM" id="SSF53335">
    <property type="entry name" value="S-adenosyl-L-methionine-dependent methyltransferases"/>
    <property type="match status" value="1"/>
</dbReference>
<dbReference type="InterPro" id="IPR002935">
    <property type="entry name" value="SAM_O-MeTrfase"/>
</dbReference>
<accession>K2FZV9</accession>
<dbReference type="PANTHER" id="PTHR43836:SF2">
    <property type="entry name" value="CATECHOL O-METHYLTRANSFERASE 1-RELATED"/>
    <property type="match status" value="1"/>
</dbReference>
<name>K2FZV9_9BACT</name>
<dbReference type="PROSITE" id="PS51682">
    <property type="entry name" value="SAM_OMT_I"/>
    <property type="match status" value="1"/>
</dbReference>
<protein>
    <submittedName>
        <fullName evidence="4">O-methyltransferase family 3</fullName>
    </submittedName>
</protein>
<dbReference type="InterPro" id="IPR029063">
    <property type="entry name" value="SAM-dependent_MTases_sf"/>
</dbReference>